<accession>A0A3Q9FQM5</accession>
<evidence type="ECO:0000259" key="1">
    <source>
        <dbReference type="Pfam" id="PF15638"/>
    </source>
</evidence>
<gene>
    <name evidence="2" type="ORF">EI427_21625</name>
</gene>
<organism evidence="2 3">
    <name type="scientific">Flammeovirga pectinis</name>
    <dbReference type="NCBI Taxonomy" id="2494373"/>
    <lineage>
        <taxon>Bacteria</taxon>
        <taxon>Pseudomonadati</taxon>
        <taxon>Bacteroidota</taxon>
        <taxon>Cytophagia</taxon>
        <taxon>Cytophagales</taxon>
        <taxon>Flammeovirgaceae</taxon>
        <taxon>Flammeovirga</taxon>
    </lineage>
</organism>
<dbReference type="Pfam" id="PF15638">
    <property type="entry name" value="Tox-MPTase2"/>
    <property type="match status" value="1"/>
</dbReference>
<feature type="domain" description="Tox-MPTase2" evidence="1">
    <location>
        <begin position="15"/>
        <end position="94"/>
    </location>
</feature>
<evidence type="ECO:0000313" key="3">
    <source>
        <dbReference type="Proteomes" id="UP000267268"/>
    </source>
</evidence>
<reference evidence="2 3" key="1">
    <citation type="submission" date="2018-12" db="EMBL/GenBank/DDBJ databases">
        <title>Flammeovirga pectinis sp. nov., isolated from the gut of the Korean scallop, Patinopecten yessoensis.</title>
        <authorList>
            <person name="Bae J.-W."/>
            <person name="Jeong Y.-S."/>
            <person name="Kang W."/>
        </authorList>
    </citation>
    <scope>NUCLEOTIDE SEQUENCE [LARGE SCALE GENOMIC DNA]</scope>
    <source>
        <strain evidence="2 3">L12M1</strain>
    </source>
</reference>
<keyword evidence="3" id="KW-1185">Reference proteome</keyword>
<proteinExistence type="predicted"/>
<dbReference type="EMBL" id="CP034563">
    <property type="protein sequence ID" value="AZQ64828.1"/>
    <property type="molecule type" value="Genomic_DNA"/>
</dbReference>
<dbReference type="AlphaFoldDB" id="A0A3Q9FQM5"/>
<dbReference type="InterPro" id="IPR028914">
    <property type="entry name" value="Tox-MPTase2_dom"/>
</dbReference>
<dbReference type="KEGG" id="fll:EI427_21625"/>
<protein>
    <recommendedName>
        <fullName evidence="1">Tox-MPTase2 domain-containing protein</fullName>
    </recommendedName>
</protein>
<dbReference type="RefSeq" id="WP_126618931.1">
    <property type="nucleotide sequence ID" value="NZ_CP034563.1"/>
</dbReference>
<dbReference type="Proteomes" id="UP000267268">
    <property type="component" value="Chromosome 2"/>
</dbReference>
<sequence length="101" mass="11527">MISSDVLSGGIIFNDKIEVNTKGGGMNKLLNTASNIKNTLVHEYNHQKDTREVYDPYTHQMVPNVSEKRAIVTQKKHSSWNGTTSEYKMNVNKYSEVHEKK</sequence>
<name>A0A3Q9FQM5_9BACT</name>
<evidence type="ECO:0000313" key="2">
    <source>
        <dbReference type="EMBL" id="AZQ64828.1"/>
    </source>
</evidence>